<gene>
    <name evidence="4" type="ORF">KI387_038205</name>
</gene>
<evidence type="ECO:0000256" key="2">
    <source>
        <dbReference type="SAM" id="MobiDB-lite"/>
    </source>
</evidence>
<proteinExistence type="predicted"/>
<protein>
    <submittedName>
        <fullName evidence="4">Uncharacterized protein</fullName>
    </submittedName>
</protein>
<sequence length="502" mass="55972">MLPLLQLLRSLLSLLPLLLLLLCDPSDHSFGRVLSPIFYYSPSSSSIFSSLAELSPTISSLISQLPSFPTSSSPAVSLPPVRTFSASLSMPPPSVSTHFPSTTAAAPSSTSGPTPISPAWISQHLSQQKRKVPITPMDFSIIPSKGAKKQNPITRFSQSALGERVMEISYPNPLKDKKDLSPIDYTVTQVTMGTSSESLQGEALSAVDALCKKLQEAKEEKRLLKEQNKHLLHALQKMGSAPPTTATKTPKPLSQDKINEYTKIGEQGMAVSAWRDQILKESEGVIVKFTELYQNINQVNKALQVIAGPISEELDHARLQHETFQKMLDCSVKDLVKFSVFNHPRAPNKILSTLDYQVDQLEFVLEKIDKVKEEALEAMHQMEKIILRMSPGLLTPSFTLRKVDQTIRIFKEIVSQGLGPEATFDTECINNLLACRDFIGYLIEVGNEYSKLPERLVDERETCEVISDHHKDPAQDQLQPMISKFMEYRAQFNITSPEQQQK</sequence>
<keyword evidence="5" id="KW-1185">Reference proteome</keyword>
<keyword evidence="1" id="KW-0175">Coiled coil</keyword>
<reference evidence="4 5" key="1">
    <citation type="journal article" date="2021" name="Nat. Plants">
        <title>The Taxus genome provides insights into paclitaxel biosynthesis.</title>
        <authorList>
            <person name="Xiong X."/>
            <person name="Gou J."/>
            <person name="Liao Q."/>
            <person name="Li Y."/>
            <person name="Zhou Q."/>
            <person name="Bi G."/>
            <person name="Li C."/>
            <person name="Du R."/>
            <person name="Wang X."/>
            <person name="Sun T."/>
            <person name="Guo L."/>
            <person name="Liang H."/>
            <person name="Lu P."/>
            <person name="Wu Y."/>
            <person name="Zhang Z."/>
            <person name="Ro D.K."/>
            <person name="Shang Y."/>
            <person name="Huang S."/>
            <person name="Yan J."/>
        </authorList>
    </citation>
    <scope>NUCLEOTIDE SEQUENCE [LARGE SCALE GENOMIC DNA]</scope>
    <source>
        <strain evidence="4">Ta-2019</strain>
    </source>
</reference>
<feature type="coiled-coil region" evidence="1">
    <location>
        <begin position="207"/>
        <end position="234"/>
    </location>
</feature>
<evidence type="ECO:0000313" key="5">
    <source>
        <dbReference type="Proteomes" id="UP000824469"/>
    </source>
</evidence>
<feature type="signal peptide" evidence="3">
    <location>
        <begin position="1"/>
        <end position="23"/>
    </location>
</feature>
<evidence type="ECO:0000256" key="3">
    <source>
        <dbReference type="SAM" id="SignalP"/>
    </source>
</evidence>
<keyword evidence="3" id="KW-0732">Signal</keyword>
<dbReference type="Proteomes" id="UP000824469">
    <property type="component" value="Unassembled WGS sequence"/>
</dbReference>
<dbReference type="AlphaFoldDB" id="A0AA38C623"/>
<accession>A0AA38C623</accession>
<evidence type="ECO:0000256" key="1">
    <source>
        <dbReference type="SAM" id="Coils"/>
    </source>
</evidence>
<feature type="chain" id="PRO_5041368011" evidence="3">
    <location>
        <begin position="24"/>
        <end position="502"/>
    </location>
</feature>
<feature type="region of interest" description="Disordered" evidence="2">
    <location>
        <begin position="95"/>
        <end position="116"/>
    </location>
</feature>
<evidence type="ECO:0000313" key="4">
    <source>
        <dbReference type="EMBL" id="KAH9294617.1"/>
    </source>
</evidence>
<comment type="caution">
    <text evidence="4">The sequence shown here is derived from an EMBL/GenBank/DDBJ whole genome shotgun (WGS) entry which is preliminary data.</text>
</comment>
<dbReference type="EMBL" id="JAHRHJ020000011">
    <property type="protein sequence ID" value="KAH9294617.1"/>
    <property type="molecule type" value="Genomic_DNA"/>
</dbReference>
<feature type="compositionally biased region" description="Low complexity" evidence="2">
    <location>
        <begin position="100"/>
        <end position="116"/>
    </location>
</feature>
<name>A0AA38C623_TAXCH</name>
<organism evidence="4 5">
    <name type="scientific">Taxus chinensis</name>
    <name type="common">Chinese yew</name>
    <name type="synonym">Taxus wallichiana var. chinensis</name>
    <dbReference type="NCBI Taxonomy" id="29808"/>
    <lineage>
        <taxon>Eukaryota</taxon>
        <taxon>Viridiplantae</taxon>
        <taxon>Streptophyta</taxon>
        <taxon>Embryophyta</taxon>
        <taxon>Tracheophyta</taxon>
        <taxon>Spermatophyta</taxon>
        <taxon>Pinopsida</taxon>
        <taxon>Pinidae</taxon>
        <taxon>Conifers II</taxon>
        <taxon>Cupressales</taxon>
        <taxon>Taxaceae</taxon>
        <taxon>Taxus</taxon>
    </lineage>
</organism>